<dbReference type="SUPFAM" id="SSF51412">
    <property type="entry name" value="Inosine monophosphate dehydrogenase (IMPDH)"/>
    <property type="match status" value="1"/>
</dbReference>
<dbReference type="Gene3D" id="3.20.20.70">
    <property type="entry name" value="Aldolase class I"/>
    <property type="match status" value="1"/>
</dbReference>
<sequence length="220" mass="24054">MSIQTQDYTLSAKKFEIPESITHSPGIRFGDHLIKSVLLSTDLSYIQSLHADAVMIMNPFEKSSKLDKVIIDFSNKPVFCDAGGGFLREEQTIQSAKTAFEIGASGVVISKPTSPDIIARIRKEITGKLIYTVMYDGEEVEELADAGVDVFNIATGEYTAESVAKVKELVPNVPVMASGGPYDSTILETIEMGADAIVFNPPTATEILRSVFDEYRHGKR</sequence>
<reference evidence="1 2" key="1">
    <citation type="submission" date="2017-05" db="EMBL/GenBank/DDBJ databases">
        <authorList>
            <person name="Varghese N."/>
            <person name="Submissions S."/>
        </authorList>
    </citation>
    <scope>NUCLEOTIDE SEQUENCE [LARGE SCALE GENOMIC DNA]</scope>
    <source>
        <strain evidence="1 2">DSM 21985</strain>
    </source>
</reference>
<dbReference type="EMBL" id="FXTP01000003">
    <property type="protein sequence ID" value="SMO51658.1"/>
    <property type="molecule type" value="Genomic_DNA"/>
</dbReference>
<keyword evidence="2" id="KW-1185">Reference proteome</keyword>
<protein>
    <submittedName>
        <fullName evidence="1">Uncharacterized protein</fullName>
    </submittedName>
</protein>
<gene>
    <name evidence="1" type="ORF">SAMN06265219_103178</name>
</gene>
<dbReference type="AlphaFoldDB" id="A0A521BWW5"/>
<accession>A0A521BWW5</accession>
<proteinExistence type="predicted"/>
<dbReference type="Proteomes" id="UP000317557">
    <property type="component" value="Unassembled WGS sequence"/>
</dbReference>
<evidence type="ECO:0000313" key="1">
    <source>
        <dbReference type="EMBL" id="SMO51658.1"/>
    </source>
</evidence>
<organism evidence="1 2">
    <name type="scientific">Gracilimonas mengyeensis</name>
    <dbReference type="NCBI Taxonomy" id="1302730"/>
    <lineage>
        <taxon>Bacteria</taxon>
        <taxon>Pseudomonadati</taxon>
        <taxon>Balneolota</taxon>
        <taxon>Balneolia</taxon>
        <taxon>Balneolales</taxon>
        <taxon>Balneolaceae</taxon>
        <taxon>Gracilimonas</taxon>
    </lineage>
</organism>
<dbReference type="RefSeq" id="WP_142453595.1">
    <property type="nucleotide sequence ID" value="NZ_FXTP01000003.1"/>
</dbReference>
<dbReference type="InterPro" id="IPR013785">
    <property type="entry name" value="Aldolase_TIM"/>
</dbReference>
<dbReference type="CDD" id="cd04722">
    <property type="entry name" value="TIM_phosphate_binding"/>
    <property type="match status" value="1"/>
</dbReference>
<evidence type="ECO:0000313" key="2">
    <source>
        <dbReference type="Proteomes" id="UP000317557"/>
    </source>
</evidence>
<name>A0A521BWW5_9BACT</name>
<dbReference type="OrthoDB" id="1092608at2"/>